<dbReference type="KEGG" id="mtw:CQW49_18045"/>
<dbReference type="PANTHER" id="PTHR43179">
    <property type="entry name" value="RHAMNOSYLTRANSFERASE WBBL"/>
    <property type="match status" value="1"/>
</dbReference>
<dbReference type="EMBL" id="CP023737">
    <property type="protein sequence ID" value="ATQ69569.1"/>
    <property type="molecule type" value="Genomic_DNA"/>
</dbReference>
<evidence type="ECO:0000256" key="4">
    <source>
        <dbReference type="SAM" id="MobiDB-lite"/>
    </source>
</evidence>
<feature type="domain" description="Glycosyltransferase 2-like" evidence="5">
    <location>
        <begin position="90"/>
        <end position="168"/>
    </location>
</feature>
<dbReference type="Gene3D" id="3.90.550.10">
    <property type="entry name" value="Spore Coat Polysaccharide Biosynthesis Protein SpsA, Chain A"/>
    <property type="match status" value="1"/>
</dbReference>
<dbReference type="InterPro" id="IPR001173">
    <property type="entry name" value="Glyco_trans_2-like"/>
</dbReference>
<dbReference type="AlphaFoldDB" id="A0A2D2D3Y7"/>
<gene>
    <name evidence="6" type="ORF">CQW49_18045</name>
</gene>
<dbReference type="SUPFAM" id="SSF53448">
    <property type="entry name" value="Nucleotide-diphospho-sugar transferases"/>
    <property type="match status" value="1"/>
</dbReference>
<keyword evidence="2" id="KW-0328">Glycosyltransferase</keyword>
<comment type="similarity">
    <text evidence="1">Belongs to the glycosyltransferase 2 family.</text>
</comment>
<feature type="region of interest" description="Disordered" evidence="4">
    <location>
        <begin position="357"/>
        <end position="378"/>
    </location>
</feature>
<dbReference type="GO" id="GO:0016757">
    <property type="term" value="F:glycosyltransferase activity"/>
    <property type="evidence" value="ECO:0007669"/>
    <property type="project" value="UniProtKB-KW"/>
</dbReference>
<reference evidence="7" key="1">
    <citation type="submission" date="2017-10" db="EMBL/GenBank/DDBJ databases">
        <title>Completed PacBio SMRT sequence of Methylosinus trichosporium OB3b reveals presence of a third large plasmid.</title>
        <authorList>
            <person name="Charles T.C."/>
            <person name="Lynch M.D.J."/>
            <person name="Heil J.R."/>
            <person name="Cheng J."/>
        </authorList>
    </citation>
    <scope>NUCLEOTIDE SEQUENCE [LARGE SCALE GENOMIC DNA]</scope>
    <source>
        <strain evidence="7">OB3b</strain>
    </source>
</reference>
<name>A0A2D2D3Y7_METT3</name>
<dbReference type="STRING" id="595536.GCA_000178815_01572"/>
<dbReference type="InterPro" id="IPR029044">
    <property type="entry name" value="Nucleotide-diphossugar_trans"/>
</dbReference>
<proteinExistence type="inferred from homology"/>
<protein>
    <submittedName>
        <fullName evidence="6">Glycosyltransferase family 2 protein</fullName>
    </submittedName>
</protein>
<evidence type="ECO:0000256" key="3">
    <source>
        <dbReference type="ARBA" id="ARBA00022679"/>
    </source>
</evidence>
<evidence type="ECO:0000256" key="2">
    <source>
        <dbReference type="ARBA" id="ARBA00022676"/>
    </source>
</evidence>
<dbReference type="Proteomes" id="UP000230709">
    <property type="component" value="Chromosome"/>
</dbReference>
<dbReference type="PANTHER" id="PTHR43179:SF12">
    <property type="entry name" value="GALACTOFURANOSYLTRANSFERASE GLFT2"/>
    <property type="match status" value="1"/>
</dbReference>
<dbReference type="Pfam" id="PF00535">
    <property type="entry name" value="Glycos_transf_2"/>
    <property type="match status" value="1"/>
</dbReference>
<keyword evidence="3 6" id="KW-0808">Transferase</keyword>
<accession>A0A2D2D3Y7</accession>
<keyword evidence="7" id="KW-1185">Reference proteome</keyword>
<evidence type="ECO:0000259" key="5">
    <source>
        <dbReference type="Pfam" id="PF00535"/>
    </source>
</evidence>
<sequence>MITIVLVNWRGYHDTIECLESLMRLSGPSFNIVVVDNESSDSGVETLIRWAHGEQHVDTTSLAWRRTASERLREPTLSVCMANEVVELASNALVTIVRVADNTGFAAACNLGIRLALSEATCTHVWLLNNDTIVDRRALAALLARSARDERIGVCGSTLLYYDSPDTIQSFGGVFHPARGGGTNLGAGGSLRQLPSTELVEAKMDYVVGASMLTSRRFLEDVGPMEESYFLYFEELNWSRRARRSFKHAWARDSLVFHKEGASIGTSSRTRSSDLSIYCYNLNLLRFLQEFHRALLPLGVAIVVSKFFISAMNRDRAAMRVISRVIGDFLWSRGSTRDGVTRLKNYAYGHRAAAEAKRRSEAQGPVDAVAPRGSVGED</sequence>
<evidence type="ECO:0000256" key="1">
    <source>
        <dbReference type="ARBA" id="ARBA00006739"/>
    </source>
</evidence>
<organism evidence="6 7">
    <name type="scientific">Methylosinus trichosporium (strain ATCC 35070 / NCIMB 11131 / UNIQEM 75 / OB3b)</name>
    <dbReference type="NCBI Taxonomy" id="595536"/>
    <lineage>
        <taxon>Bacteria</taxon>
        <taxon>Pseudomonadati</taxon>
        <taxon>Pseudomonadota</taxon>
        <taxon>Alphaproteobacteria</taxon>
        <taxon>Hyphomicrobiales</taxon>
        <taxon>Methylocystaceae</taxon>
        <taxon>Methylosinus</taxon>
    </lineage>
</organism>
<evidence type="ECO:0000313" key="6">
    <source>
        <dbReference type="EMBL" id="ATQ69569.1"/>
    </source>
</evidence>
<evidence type="ECO:0000313" key="7">
    <source>
        <dbReference type="Proteomes" id="UP000230709"/>
    </source>
</evidence>